<dbReference type="OrthoDB" id="5297568at2"/>
<dbReference type="SUPFAM" id="SSF102400">
    <property type="entry name" value="DNA polymerase III chi subunit"/>
    <property type="match status" value="1"/>
</dbReference>
<accession>A0A7U6JHL2</accession>
<keyword evidence="1" id="KW-0548">Nucleotidyltransferase</keyword>
<keyword evidence="1" id="KW-0808">Transferase</keyword>
<evidence type="ECO:0000313" key="1">
    <source>
        <dbReference type="EMBL" id="BAO44451.1"/>
    </source>
</evidence>
<dbReference type="KEGG" id="tbn:TBH_C1532"/>
<organism evidence="1 2">
    <name type="scientific">Thiolapillus brandeum</name>
    <dbReference type="NCBI Taxonomy" id="1076588"/>
    <lineage>
        <taxon>Bacteria</taxon>
        <taxon>Pseudomonadati</taxon>
        <taxon>Pseudomonadota</taxon>
        <taxon>Gammaproteobacteria</taxon>
        <taxon>Chromatiales</taxon>
        <taxon>Sedimenticolaceae</taxon>
        <taxon>Thiolapillus</taxon>
    </lineage>
</organism>
<keyword evidence="2" id="KW-1185">Reference proteome</keyword>
<name>A0A7U6JHL2_9GAMM</name>
<dbReference type="Pfam" id="PF04364">
    <property type="entry name" value="DNA_pol3_chi"/>
    <property type="match status" value="1"/>
</dbReference>
<dbReference type="InterPro" id="IPR036768">
    <property type="entry name" value="PolIII_chi_sf"/>
</dbReference>
<dbReference type="GO" id="GO:0032298">
    <property type="term" value="P:positive regulation of DNA-templated DNA replication initiation"/>
    <property type="evidence" value="ECO:0007669"/>
    <property type="project" value="TreeGrafter"/>
</dbReference>
<dbReference type="GO" id="GO:0003887">
    <property type="term" value="F:DNA-directed DNA polymerase activity"/>
    <property type="evidence" value="ECO:0007669"/>
    <property type="project" value="UniProtKB-EC"/>
</dbReference>
<dbReference type="InterPro" id="IPR007459">
    <property type="entry name" value="DNA_pol3_chi"/>
</dbReference>
<sequence>MTRVDFYVLQTGSRGNRYTLAVRLAEKAWNAGHRILIATDNREQLHHMNRLLWTYRDQNFIPHGLLGEADPVLNPVLLTDGTDPADEHDVLINLRTEIPECFSRFERVAECVDQEQVELCRDHYRFYQNCGYQLATHKITD</sequence>
<evidence type="ECO:0000313" key="2">
    <source>
        <dbReference type="Proteomes" id="UP000031631"/>
    </source>
</evidence>
<dbReference type="Proteomes" id="UP000031631">
    <property type="component" value="Chromosome"/>
</dbReference>
<dbReference type="GO" id="GO:0006260">
    <property type="term" value="P:DNA replication"/>
    <property type="evidence" value="ECO:0007669"/>
    <property type="project" value="InterPro"/>
</dbReference>
<dbReference type="EMBL" id="AP012273">
    <property type="protein sequence ID" value="BAO44451.1"/>
    <property type="molecule type" value="Genomic_DNA"/>
</dbReference>
<reference evidence="1 2" key="1">
    <citation type="journal article" date="2014" name="PLoS ONE">
        <title>Physiological and genomic features of a novel sulfur-oxidizing gammaproteobacterium belonging to a previously uncultivated symbiotic lineage isolated from a hydrothermal vent.</title>
        <authorList>
            <person name="Nunoura T."/>
            <person name="Takaki Y."/>
            <person name="Kazama H."/>
            <person name="Kakuta J."/>
            <person name="Shimamura S."/>
            <person name="Makita H."/>
            <person name="Hirai M."/>
            <person name="Miyazaki M."/>
            <person name="Takai K."/>
        </authorList>
    </citation>
    <scope>NUCLEOTIDE SEQUENCE [LARGE SCALE GENOMIC DNA]</scope>
    <source>
        <strain evidence="1 2">Hiromi1</strain>
    </source>
</reference>
<dbReference type="AlphaFoldDB" id="A0A7U6JHL2"/>
<dbReference type="RefSeq" id="WP_041067281.1">
    <property type="nucleotide sequence ID" value="NZ_AP012273.1"/>
</dbReference>
<dbReference type="GO" id="GO:0003677">
    <property type="term" value="F:DNA binding"/>
    <property type="evidence" value="ECO:0007669"/>
    <property type="project" value="InterPro"/>
</dbReference>
<dbReference type="EC" id="2.7.7.7" evidence="1"/>
<gene>
    <name evidence="1" type="ORF">TBH_C1532</name>
</gene>
<dbReference type="PANTHER" id="PTHR38767:SF1">
    <property type="entry name" value="DNA POLYMERASE III SUBUNIT CHI"/>
    <property type="match status" value="1"/>
</dbReference>
<dbReference type="Gene3D" id="3.40.50.10110">
    <property type="entry name" value="DNA polymerase III subunit chi"/>
    <property type="match status" value="1"/>
</dbReference>
<dbReference type="PANTHER" id="PTHR38767">
    <property type="entry name" value="DNA POLYMERASE III SUBUNIT CHI"/>
    <property type="match status" value="1"/>
</dbReference>
<proteinExistence type="predicted"/>
<protein>
    <submittedName>
        <fullName evidence="1">DNA polymerase III chi subunit</fullName>
        <ecNumber evidence="1">2.7.7.7</ecNumber>
    </submittedName>
</protein>